<dbReference type="EMBL" id="JAUJYN010000004">
    <property type="protein sequence ID" value="KAK1274111.1"/>
    <property type="molecule type" value="Genomic_DNA"/>
</dbReference>
<dbReference type="PANTHER" id="PTHR42678:SF34">
    <property type="entry name" value="OS04G0183300 PROTEIN"/>
    <property type="match status" value="1"/>
</dbReference>
<feature type="domain" description="Amidase" evidence="2">
    <location>
        <begin position="50"/>
        <end position="450"/>
    </location>
</feature>
<dbReference type="InterPro" id="IPR036928">
    <property type="entry name" value="AS_sf"/>
</dbReference>
<evidence type="ECO:0000256" key="1">
    <source>
        <dbReference type="SAM" id="SignalP"/>
    </source>
</evidence>
<reference evidence="3" key="1">
    <citation type="journal article" date="2023" name="Nat. Commun.">
        <title>Diploid and tetraploid genomes of Acorus and the evolution of monocots.</title>
        <authorList>
            <person name="Ma L."/>
            <person name="Liu K.W."/>
            <person name="Li Z."/>
            <person name="Hsiao Y.Y."/>
            <person name="Qi Y."/>
            <person name="Fu T."/>
            <person name="Tang G.D."/>
            <person name="Zhang D."/>
            <person name="Sun W.H."/>
            <person name="Liu D.K."/>
            <person name="Li Y."/>
            <person name="Chen G.Z."/>
            <person name="Liu X.D."/>
            <person name="Liao X.Y."/>
            <person name="Jiang Y.T."/>
            <person name="Yu X."/>
            <person name="Hao Y."/>
            <person name="Huang J."/>
            <person name="Zhao X.W."/>
            <person name="Ke S."/>
            <person name="Chen Y.Y."/>
            <person name="Wu W.L."/>
            <person name="Hsu J.L."/>
            <person name="Lin Y.F."/>
            <person name="Huang M.D."/>
            <person name="Li C.Y."/>
            <person name="Huang L."/>
            <person name="Wang Z.W."/>
            <person name="Zhao X."/>
            <person name="Zhong W.Y."/>
            <person name="Peng D.H."/>
            <person name="Ahmad S."/>
            <person name="Lan S."/>
            <person name="Zhang J.S."/>
            <person name="Tsai W.C."/>
            <person name="Van de Peer Y."/>
            <person name="Liu Z.J."/>
        </authorList>
    </citation>
    <scope>NUCLEOTIDE SEQUENCE</scope>
    <source>
        <strain evidence="3">SCP</strain>
    </source>
</reference>
<dbReference type="InterPro" id="IPR023631">
    <property type="entry name" value="Amidase_dom"/>
</dbReference>
<dbReference type="AlphaFoldDB" id="A0AAV9BCH4"/>
<name>A0AAV9BCH4_ACOGR</name>
<sequence>MLSPWPLVLLLLLLLHPHRSDGDGRLQIQELTIDEIQSAFAEGTLTSRRLVEFYLDRISALNPVVRAVIEVNPDALAQADRADAERTGLPARRGRGLHGVPVLLKDNIGTGDRMNTTAGSLALVGSAVRRDSGVVERLRRGGAVLLGKASMSEWANFRSSDAPNGWCARSGQGKNPYLLTADPCGSSSGSSIAVAANMAAVSLGTETDGSIICPASANSVVGLKPTVGLTSRAGVIPISPRQDTIGPICRTVSDAVHVLDAIVGFDPRDSKATKKAEKFIPEGGYKQFLKVDGLKGKRLGILRHQFFGYDKGSISNKTFERHFETMRQMGAILMENLMIANASAISDSFVSGESTAMLAEFKLSINTYLSSELTLSPVRSLGDVIAFNYKHKHEEQMDDIDQMVFLAAESTNGIGLNEEAALNKMRRLSREGLKKLMNEEALDAIVTPESGVSSVLAIGGYPGISVPAGYDEKGVPFGICFGGLRGSEPRLIEIAYGFEQATKVRKPPVFESKGHLHI</sequence>
<proteinExistence type="predicted"/>
<comment type="caution">
    <text evidence="3">The sequence shown here is derived from an EMBL/GenBank/DDBJ whole genome shotgun (WGS) entry which is preliminary data.</text>
</comment>
<evidence type="ECO:0000313" key="3">
    <source>
        <dbReference type="EMBL" id="KAK1274111.1"/>
    </source>
</evidence>
<gene>
    <name evidence="3" type="ORF">QJS04_geneDACA009588</name>
</gene>
<reference evidence="3" key="2">
    <citation type="submission" date="2023-06" db="EMBL/GenBank/DDBJ databases">
        <authorList>
            <person name="Ma L."/>
            <person name="Liu K.-W."/>
            <person name="Li Z."/>
            <person name="Hsiao Y.-Y."/>
            <person name="Qi Y."/>
            <person name="Fu T."/>
            <person name="Tang G."/>
            <person name="Zhang D."/>
            <person name="Sun W.-H."/>
            <person name="Liu D.-K."/>
            <person name="Li Y."/>
            <person name="Chen G.-Z."/>
            <person name="Liu X.-D."/>
            <person name="Liao X.-Y."/>
            <person name="Jiang Y.-T."/>
            <person name="Yu X."/>
            <person name="Hao Y."/>
            <person name="Huang J."/>
            <person name="Zhao X.-W."/>
            <person name="Ke S."/>
            <person name="Chen Y.-Y."/>
            <person name="Wu W.-L."/>
            <person name="Hsu J.-L."/>
            <person name="Lin Y.-F."/>
            <person name="Huang M.-D."/>
            <person name="Li C.-Y."/>
            <person name="Huang L."/>
            <person name="Wang Z.-W."/>
            <person name="Zhao X."/>
            <person name="Zhong W.-Y."/>
            <person name="Peng D.-H."/>
            <person name="Ahmad S."/>
            <person name="Lan S."/>
            <person name="Zhang J.-S."/>
            <person name="Tsai W.-C."/>
            <person name="Van De Peer Y."/>
            <person name="Liu Z.-J."/>
        </authorList>
    </citation>
    <scope>NUCLEOTIDE SEQUENCE</scope>
    <source>
        <strain evidence="3">SCP</strain>
        <tissue evidence="3">Leaves</tissue>
    </source>
</reference>
<keyword evidence="4" id="KW-1185">Reference proteome</keyword>
<organism evidence="3 4">
    <name type="scientific">Acorus gramineus</name>
    <name type="common">Dwarf sweet flag</name>
    <dbReference type="NCBI Taxonomy" id="55184"/>
    <lineage>
        <taxon>Eukaryota</taxon>
        <taxon>Viridiplantae</taxon>
        <taxon>Streptophyta</taxon>
        <taxon>Embryophyta</taxon>
        <taxon>Tracheophyta</taxon>
        <taxon>Spermatophyta</taxon>
        <taxon>Magnoliopsida</taxon>
        <taxon>Liliopsida</taxon>
        <taxon>Acoraceae</taxon>
        <taxon>Acorus</taxon>
    </lineage>
</organism>
<keyword evidence="1" id="KW-0732">Signal</keyword>
<dbReference type="Proteomes" id="UP001179952">
    <property type="component" value="Unassembled WGS sequence"/>
</dbReference>
<feature type="signal peptide" evidence="1">
    <location>
        <begin position="1"/>
        <end position="22"/>
    </location>
</feature>
<protein>
    <recommendedName>
        <fullName evidence="2">Amidase domain-containing protein</fullName>
    </recommendedName>
</protein>
<dbReference type="SUPFAM" id="SSF75304">
    <property type="entry name" value="Amidase signature (AS) enzymes"/>
    <property type="match status" value="1"/>
</dbReference>
<evidence type="ECO:0000313" key="4">
    <source>
        <dbReference type="Proteomes" id="UP001179952"/>
    </source>
</evidence>
<dbReference type="Gene3D" id="3.90.1300.10">
    <property type="entry name" value="Amidase signature (AS) domain"/>
    <property type="match status" value="1"/>
</dbReference>
<dbReference type="Pfam" id="PF01425">
    <property type="entry name" value="Amidase"/>
    <property type="match status" value="1"/>
</dbReference>
<accession>A0AAV9BCH4</accession>
<dbReference type="PANTHER" id="PTHR42678">
    <property type="entry name" value="AMIDASE"/>
    <property type="match status" value="1"/>
</dbReference>
<evidence type="ECO:0000259" key="2">
    <source>
        <dbReference type="Pfam" id="PF01425"/>
    </source>
</evidence>
<feature type="chain" id="PRO_5043776427" description="Amidase domain-containing protein" evidence="1">
    <location>
        <begin position="23"/>
        <end position="518"/>
    </location>
</feature>